<evidence type="ECO:0000256" key="9">
    <source>
        <dbReference type="ARBA" id="ARBA00023328"/>
    </source>
</evidence>
<evidence type="ECO:0000256" key="11">
    <source>
        <dbReference type="ARBA" id="ARBA00041323"/>
    </source>
</evidence>
<feature type="domain" description="Borealin C-terminal" evidence="14">
    <location>
        <begin position="187"/>
        <end position="277"/>
    </location>
</feature>
<keyword evidence="6" id="KW-0498">Mitosis</keyword>
<evidence type="ECO:0000256" key="3">
    <source>
        <dbReference type="ARBA" id="ARBA00009914"/>
    </source>
</evidence>
<proteinExistence type="inferred from homology"/>
<comment type="subcellular location">
    <subcellularLocation>
        <location evidence="2">Chromosome</location>
        <location evidence="2">Centromere</location>
    </subcellularLocation>
    <subcellularLocation>
        <location evidence="1">Nucleus</location>
    </subcellularLocation>
</comment>
<dbReference type="Pfam" id="PF10512">
    <property type="entry name" value="Borealin"/>
    <property type="match status" value="1"/>
</dbReference>
<protein>
    <recommendedName>
        <fullName evidence="10">Borealin</fullName>
    </recommendedName>
    <alternativeName>
        <fullName evidence="11">Cell division cycle-associated protein 8</fullName>
    </alternativeName>
</protein>
<keyword evidence="8" id="KW-0131">Cell cycle</keyword>
<evidence type="ECO:0000256" key="6">
    <source>
        <dbReference type="ARBA" id="ARBA00022776"/>
    </source>
</evidence>
<reference evidence="15 16" key="1">
    <citation type="submission" date="2017-05" db="EMBL/GenBank/DDBJ databases">
        <title>Genome of assembly of the Bengalese finch, Lonchura striata domestica.</title>
        <authorList>
            <person name="Colquitt B.M."/>
            <person name="Brainard M.S."/>
        </authorList>
    </citation>
    <scope>NUCLEOTIDE SEQUENCE [LARGE SCALE GENOMIC DNA]</scope>
    <source>
        <strain evidence="15">White83orange57</strain>
    </source>
</reference>
<evidence type="ECO:0000256" key="4">
    <source>
        <dbReference type="ARBA" id="ARBA00022454"/>
    </source>
</evidence>
<name>A0A218UYP4_9PASE</name>
<evidence type="ECO:0000313" key="16">
    <source>
        <dbReference type="Proteomes" id="UP000197619"/>
    </source>
</evidence>
<evidence type="ECO:0000256" key="7">
    <source>
        <dbReference type="ARBA" id="ARBA00023242"/>
    </source>
</evidence>
<evidence type="ECO:0000313" key="15">
    <source>
        <dbReference type="EMBL" id="OWK58631.1"/>
    </source>
</evidence>
<accession>A0A218UYP4</accession>
<comment type="similarity">
    <text evidence="3">Belongs to the borealin family.</text>
</comment>
<keyword evidence="16" id="KW-1185">Reference proteome</keyword>
<feature type="region of interest" description="Disordered" evidence="12">
    <location>
        <begin position="126"/>
        <end position="185"/>
    </location>
</feature>
<dbReference type="GO" id="GO:0000775">
    <property type="term" value="C:chromosome, centromeric region"/>
    <property type="evidence" value="ECO:0007669"/>
    <property type="project" value="UniProtKB-SubCell"/>
</dbReference>
<feature type="domain" description="Borealin N-terminal" evidence="13">
    <location>
        <begin position="16"/>
        <end position="71"/>
    </location>
</feature>
<evidence type="ECO:0000259" key="13">
    <source>
        <dbReference type="Pfam" id="PF10444"/>
    </source>
</evidence>
<dbReference type="InterPro" id="IPR046466">
    <property type="entry name" value="Borealin_C"/>
</dbReference>
<dbReference type="Gene3D" id="6.10.250.1900">
    <property type="match status" value="1"/>
</dbReference>
<evidence type="ECO:0000256" key="5">
    <source>
        <dbReference type="ARBA" id="ARBA00022618"/>
    </source>
</evidence>
<gene>
    <name evidence="15" type="primary">CDCA8</name>
    <name evidence="15" type="ORF">RLOC_00007769</name>
</gene>
<dbReference type="PANTHER" id="PTHR16040:SF6">
    <property type="entry name" value="BOREALIN"/>
    <property type="match status" value="1"/>
</dbReference>
<dbReference type="Gene3D" id="6.10.140.560">
    <property type="match status" value="1"/>
</dbReference>
<evidence type="ECO:0000256" key="2">
    <source>
        <dbReference type="ARBA" id="ARBA00004584"/>
    </source>
</evidence>
<evidence type="ECO:0000256" key="10">
    <source>
        <dbReference type="ARBA" id="ARBA00040949"/>
    </source>
</evidence>
<dbReference type="PANTHER" id="PTHR16040">
    <property type="entry name" value="AUSTRALIN, ISOFORM A-RELATED"/>
    <property type="match status" value="1"/>
</dbReference>
<dbReference type="GO" id="GO:0051233">
    <property type="term" value="C:spindle midzone"/>
    <property type="evidence" value="ECO:0007669"/>
    <property type="project" value="TreeGrafter"/>
</dbReference>
<dbReference type="GO" id="GO:0032133">
    <property type="term" value="C:chromosome passenger complex"/>
    <property type="evidence" value="ECO:0007669"/>
    <property type="project" value="TreeGrafter"/>
</dbReference>
<dbReference type="EMBL" id="MUZQ01000093">
    <property type="protein sequence ID" value="OWK58631.1"/>
    <property type="molecule type" value="Genomic_DNA"/>
</dbReference>
<evidence type="ECO:0000259" key="14">
    <source>
        <dbReference type="Pfam" id="PF10512"/>
    </source>
</evidence>
<dbReference type="InterPro" id="IPR018867">
    <property type="entry name" value="Cell_div_borealin"/>
</dbReference>
<keyword evidence="5" id="KW-0132">Cell division</keyword>
<evidence type="ECO:0000256" key="8">
    <source>
        <dbReference type="ARBA" id="ARBA00023306"/>
    </source>
</evidence>
<dbReference type="AlphaFoldDB" id="A0A218UYP4"/>
<evidence type="ECO:0000256" key="12">
    <source>
        <dbReference type="SAM" id="MobiDB-lite"/>
    </source>
</evidence>
<dbReference type="GO" id="GO:0005634">
    <property type="term" value="C:nucleus"/>
    <property type="evidence" value="ECO:0007669"/>
    <property type="project" value="UniProtKB-SubCell"/>
</dbReference>
<keyword evidence="4" id="KW-0158">Chromosome</keyword>
<organism evidence="15 16">
    <name type="scientific">Lonchura striata</name>
    <name type="common">white-rumped munia</name>
    <dbReference type="NCBI Taxonomy" id="40157"/>
    <lineage>
        <taxon>Eukaryota</taxon>
        <taxon>Metazoa</taxon>
        <taxon>Chordata</taxon>
        <taxon>Craniata</taxon>
        <taxon>Vertebrata</taxon>
        <taxon>Euteleostomi</taxon>
        <taxon>Archelosauria</taxon>
        <taxon>Archosauria</taxon>
        <taxon>Dinosauria</taxon>
        <taxon>Saurischia</taxon>
        <taxon>Theropoda</taxon>
        <taxon>Coelurosauria</taxon>
        <taxon>Aves</taxon>
        <taxon>Neognathae</taxon>
        <taxon>Neoaves</taxon>
        <taxon>Telluraves</taxon>
        <taxon>Australaves</taxon>
        <taxon>Passeriformes</taxon>
        <taxon>Passeroidea</taxon>
        <taxon>Estrildidae</taxon>
        <taxon>Estrildinae</taxon>
        <taxon>Lonchura</taxon>
    </lineage>
</organism>
<keyword evidence="7" id="KW-0539">Nucleus</keyword>
<dbReference type="Pfam" id="PF10444">
    <property type="entry name" value="Nbl1_Borealin_N"/>
    <property type="match status" value="1"/>
</dbReference>
<dbReference type="GO" id="GO:0000070">
    <property type="term" value="P:mitotic sister chromatid segregation"/>
    <property type="evidence" value="ECO:0007669"/>
    <property type="project" value="TreeGrafter"/>
</dbReference>
<comment type="caution">
    <text evidence="15">The sequence shown here is derived from an EMBL/GenBank/DDBJ whole genome shotgun (WGS) entry which is preliminary data.</text>
</comment>
<dbReference type="GO" id="GO:0051301">
    <property type="term" value="P:cell division"/>
    <property type="evidence" value="ECO:0007669"/>
    <property type="project" value="UniProtKB-KW"/>
</dbReference>
<sequence>MAPTRKKASCVTRRRKMEAFLQDFDREVARRLKRIVTDGERMVQEVEHMYDMAILRLPPEIREMNWLQFFALARSENTPEDVAKVDREITKIRRLSTEGIDPLLDVAEKDNTFFVVSKIKRSVEADEEAEPTSLPLQKRSRLASQCPSEAEIGDTRTAKVKTSTKKPPTARRPPSATVKGMSKRSAVSTHHSLLSRCFRVFKTPGLRTPAINERVYTFSAKGSPLAEPEDVILTVPLGGGESIRLTEKDLTKKNFLQLNPKAQGLMKKLSVSLGVFVSHSCKAVLSLCHQSGGC</sequence>
<dbReference type="Proteomes" id="UP000197619">
    <property type="component" value="Unassembled WGS sequence"/>
</dbReference>
<evidence type="ECO:0000256" key="1">
    <source>
        <dbReference type="ARBA" id="ARBA00004123"/>
    </source>
</evidence>
<keyword evidence="9" id="KW-0137">Centromere</keyword>
<dbReference type="InterPro" id="IPR018851">
    <property type="entry name" value="Borealin_N"/>
</dbReference>